<dbReference type="EnsemblMetazoa" id="CJA17991.1">
    <property type="protein sequence ID" value="CJA17991.1"/>
    <property type="gene ID" value="WBGene00137196"/>
</dbReference>
<feature type="chain" id="PRO_5035919280" evidence="1">
    <location>
        <begin position="18"/>
        <end position="114"/>
    </location>
</feature>
<keyword evidence="3" id="KW-1185">Reference proteome</keyword>
<proteinExistence type="predicted"/>
<feature type="signal peptide" evidence="1">
    <location>
        <begin position="1"/>
        <end position="17"/>
    </location>
</feature>
<organism evidence="2 3">
    <name type="scientific">Caenorhabditis japonica</name>
    <dbReference type="NCBI Taxonomy" id="281687"/>
    <lineage>
        <taxon>Eukaryota</taxon>
        <taxon>Metazoa</taxon>
        <taxon>Ecdysozoa</taxon>
        <taxon>Nematoda</taxon>
        <taxon>Chromadorea</taxon>
        <taxon>Rhabditida</taxon>
        <taxon>Rhabditina</taxon>
        <taxon>Rhabditomorpha</taxon>
        <taxon>Rhabditoidea</taxon>
        <taxon>Rhabditidae</taxon>
        <taxon>Peloderinae</taxon>
        <taxon>Caenorhabditis</taxon>
    </lineage>
</organism>
<sequence length="114" mass="12158">MCKLFIATAVLVIAAYARHGPPTDQMKSELVAAGVSDTAAAGLVAVGEKYKDQFIAAKGNKEAGKNVFDKFKADTDAYIQTQSAADQTAYTAFIQKKKADFQSHHKGRTSTPSS</sequence>
<dbReference type="InterPro" id="IPR027913">
    <property type="entry name" value="DUF4473"/>
</dbReference>
<protein>
    <submittedName>
        <fullName evidence="2">Uncharacterized protein</fullName>
    </submittedName>
</protein>
<dbReference type="Pfam" id="PF14747">
    <property type="entry name" value="DUF4473"/>
    <property type="match status" value="1"/>
</dbReference>
<keyword evidence="1" id="KW-0732">Signal</keyword>
<reference evidence="2" key="2">
    <citation type="submission" date="2022-06" db="UniProtKB">
        <authorList>
            <consortium name="EnsemblMetazoa"/>
        </authorList>
    </citation>
    <scope>IDENTIFICATION</scope>
    <source>
        <strain evidence="2">DF5081</strain>
    </source>
</reference>
<dbReference type="Proteomes" id="UP000005237">
    <property type="component" value="Unassembled WGS sequence"/>
</dbReference>
<reference evidence="3" key="1">
    <citation type="submission" date="2010-08" db="EMBL/GenBank/DDBJ databases">
        <authorList>
            <consortium name="Caenorhabditis japonica Sequencing Consortium"/>
            <person name="Wilson R.K."/>
        </authorList>
    </citation>
    <scope>NUCLEOTIDE SEQUENCE [LARGE SCALE GENOMIC DNA]</scope>
    <source>
        <strain evidence="3">DF5081</strain>
    </source>
</reference>
<evidence type="ECO:0000256" key="1">
    <source>
        <dbReference type="SAM" id="SignalP"/>
    </source>
</evidence>
<dbReference type="PANTHER" id="PTHR33272">
    <property type="entry name" value="PROTEIN CBG22877-RELATED"/>
    <property type="match status" value="1"/>
</dbReference>
<evidence type="ECO:0000313" key="2">
    <source>
        <dbReference type="EnsemblMetazoa" id="CJA17991.1"/>
    </source>
</evidence>
<name>A0A8R1E3I3_CAEJA</name>
<accession>A0A8R1E3I3</accession>
<evidence type="ECO:0000313" key="3">
    <source>
        <dbReference type="Proteomes" id="UP000005237"/>
    </source>
</evidence>
<dbReference type="AlphaFoldDB" id="A0A8R1E3I3"/>